<protein>
    <submittedName>
        <fullName evidence="1">Uncharacterized protein</fullName>
    </submittedName>
</protein>
<dbReference type="Proteomes" id="UP000550707">
    <property type="component" value="Unassembled WGS sequence"/>
</dbReference>
<evidence type="ECO:0000313" key="2">
    <source>
        <dbReference type="Proteomes" id="UP000550707"/>
    </source>
</evidence>
<accession>A0A7J8HHY7</accession>
<name>A0A7J8HHY7_MOLMO</name>
<reference evidence="1 2" key="1">
    <citation type="journal article" date="2020" name="Nature">
        <title>Six reference-quality genomes reveal evolution of bat adaptations.</title>
        <authorList>
            <person name="Jebb D."/>
            <person name="Huang Z."/>
            <person name="Pippel M."/>
            <person name="Hughes G.M."/>
            <person name="Lavrichenko K."/>
            <person name="Devanna P."/>
            <person name="Winkler S."/>
            <person name="Jermiin L.S."/>
            <person name="Skirmuntt E.C."/>
            <person name="Katzourakis A."/>
            <person name="Burkitt-Gray L."/>
            <person name="Ray D.A."/>
            <person name="Sullivan K.A.M."/>
            <person name="Roscito J.G."/>
            <person name="Kirilenko B.M."/>
            <person name="Davalos L.M."/>
            <person name="Corthals A.P."/>
            <person name="Power M.L."/>
            <person name="Jones G."/>
            <person name="Ransome R.D."/>
            <person name="Dechmann D.K.N."/>
            <person name="Locatelli A.G."/>
            <person name="Puechmaille S.J."/>
            <person name="Fedrigo O."/>
            <person name="Jarvis E.D."/>
            <person name="Hiller M."/>
            <person name="Vernes S.C."/>
            <person name="Myers E.W."/>
            <person name="Teeling E.C."/>
        </authorList>
    </citation>
    <scope>NUCLEOTIDE SEQUENCE [LARGE SCALE GENOMIC DNA]</scope>
    <source>
        <strain evidence="1">MMolMol1</strain>
        <tissue evidence="1">Muscle</tissue>
    </source>
</reference>
<keyword evidence="2" id="KW-1185">Reference proteome</keyword>
<sequence>MGNLGSLLHLSLFPKSFPQIVSLPSLLPERGPPTSLRWYCYPLLESTFTSPVVTAACPACPACPEAPHMLSVQRPATGNTERDRSQTTPFPCCKRKTKLLEKEVRFVTVRTGSRCRKVQTPSEGMKK</sequence>
<dbReference type="InParanoid" id="A0A7J8HHY7"/>
<comment type="caution">
    <text evidence="1">The sequence shown here is derived from an EMBL/GenBank/DDBJ whole genome shotgun (WGS) entry which is preliminary data.</text>
</comment>
<dbReference type="AlphaFoldDB" id="A0A7J8HHY7"/>
<proteinExistence type="predicted"/>
<dbReference type="EMBL" id="JACASF010000006">
    <property type="protein sequence ID" value="KAF6471545.1"/>
    <property type="molecule type" value="Genomic_DNA"/>
</dbReference>
<gene>
    <name evidence="1" type="ORF">HJG59_010936</name>
</gene>
<organism evidence="1 2">
    <name type="scientific">Molossus molossus</name>
    <name type="common">Pallas' mastiff bat</name>
    <name type="synonym">Vespertilio molossus</name>
    <dbReference type="NCBI Taxonomy" id="27622"/>
    <lineage>
        <taxon>Eukaryota</taxon>
        <taxon>Metazoa</taxon>
        <taxon>Chordata</taxon>
        <taxon>Craniata</taxon>
        <taxon>Vertebrata</taxon>
        <taxon>Euteleostomi</taxon>
        <taxon>Mammalia</taxon>
        <taxon>Eutheria</taxon>
        <taxon>Laurasiatheria</taxon>
        <taxon>Chiroptera</taxon>
        <taxon>Yangochiroptera</taxon>
        <taxon>Molossidae</taxon>
        <taxon>Molossus</taxon>
    </lineage>
</organism>
<evidence type="ECO:0000313" key="1">
    <source>
        <dbReference type="EMBL" id="KAF6471545.1"/>
    </source>
</evidence>